<dbReference type="SUPFAM" id="SSF48613">
    <property type="entry name" value="Heme oxygenase-like"/>
    <property type="match status" value="2"/>
</dbReference>
<evidence type="ECO:0000256" key="1">
    <source>
        <dbReference type="SAM" id="MobiDB-lite"/>
    </source>
</evidence>
<dbReference type="InterPro" id="IPR016084">
    <property type="entry name" value="Haem_Oase-like_multi-hlx"/>
</dbReference>
<sequence length="399" mass="42325">MSSQGPLTAWLLQSSPESLTRATTHPFLAAAGRGTLPKSILSQWLSQDRLYAQSYIRFMGQLLTKIRLDSRSSNPNAITASTADQQAVDVIIDALVNIRTELRFFESTAREYGLDLSAISAEEGGLGLAGNGSGCITTSAGISTTGSGSCPGFTGAAGPQGGKVMGDSKTGGSGISKEEMDPPVSTIESGELDSGDSVLHRQCGAQGECQMQAGGDVCHPPSPASCANAKNKTSVGSTPEAQPVMPSGGGRPASKTPLERGGPVFFAATRITRAYIDMFMSAGSAGVPVIEGLTVLWATEVCYLRAWKYAAAFLKERIEKEDGSGPGSVDADGGALREKFIPNWSSDEFEAFVDQIGEVLNVLASQCKGAEECEMMRGRCLEWWRQVVWLEERFWPVME</sequence>
<organism evidence="3 4">
    <name type="scientific">Penicillium frequentans</name>
    <dbReference type="NCBI Taxonomy" id="3151616"/>
    <lineage>
        <taxon>Eukaryota</taxon>
        <taxon>Fungi</taxon>
        <taxon>Dikarya</taxon>
        <taxon>Ascomycota</taxon>
        <taxon>Pezizomycotina</taxon>
        <taxon>Eurotiomycetes</taxon>
        <taxon>Eurotiomycetidae</taxon>
        <taxon>Eurotiales</taxon>
        <taxon>Aspergillaceae</taxon>
        <taxon>Penicillium</taxon>
    </lineage>
</organism>
<dbReference type="AlphaFoldDB" id="A0AAD6CYV5"/>
<protein>
    <recommendedName>
        <fullName evidence="2">Thiaminase-2/PQQC domain-containing protein</fullName>
    </recommendedName>
</protein>
<accession>A0AAD6CYV5</accession>
<dbReference type="Proteomes" id="UP001220324">
    <property type="component" value="Unassembled WGS sequence"/>
</dbReference>
<name>A0AAD6CYV5_9EURO</name>
<comment type="caution">
    <text evidence="3">The sequence shown here is derived from an EMBL/GenBank/DDBJ whole genome shotgun (WGS) entry which is preliminary data.</text>
</comment>
<dbReference type="EMBL" id="JAQIZZ010000005">
    <property type="protein sequence ID" value="KAJ5541468.1"/>
    <property type="molecule type" value="Genomic_DNA"/>
</dbReference>
<feature type="domain" description="Thiaminase-2/PQQC" evidence="2">
    <location>
        <begin position="22"/>
        <end position="123"/>
    </location>
</feature>
<dbReference type="GO" id="GO:0006772">
    <property type="term" value="P:thiamine metabolic process"/>
    <property type="evidence" value="ECO:0007669"/>
    <property type="project" value="UniProtKB-ARBA"/>
</dbReference>
<feature type="compositionally biased region" description="Polar residues" evidence="1">
    <location>
        <begin position="229"/>
        <end position="240"/>
    </location>
</feature>
<dbReference type="Gene3D" id="1.20.910.10">
    <property type="entry name" value="Heme oxygenase-like"/>
    <property type="match status" value="2"/>
</dbReference>
<reference evidence="3 4" key="1">
    <citation type="journal article" date="2023" name="IMA Fungus">
        <title>Comparative genomic study of the Penicillium genus elucidates a diverse pangenome and 15 lateral gene transfer events.</title>
        <authorList>
            <person name="Petersen C."/>
            <person name="Sorensen T."/>
            <person name="Nielsen M.R."/>
            <person name="Sondergaard T.E."/>
            <person name="Sorensen J.L."/>
            <person name="Fitzpatrick D.A."/>
            <person name="Frisvad J.C."/>
            <person name="Nielsen K.L."/>
        </authorList>
    </citation>
    <scope>NUCLEOTIDE SEQUENCE [LARGE SCALE GENOMIC DNA]</scope>
    <source>
        <strain evidence="3 4">IBT 35679</strain>
    </source>
</reference>
<evidence type="ECO:0000259" key="2">
    <source>
        <dbReference type="Pfam" id="PF03070"/>
    </source>
</evidence>
<proteinExistence type="predicted"/>
<keyword evidence="4" id="KW-1185">Reference proteome</keyword>
<feature type="compositionally biased region" description="Gly residues" evidence="1">
    <location>
        <begin position="158"/>
        <end position="174"/>
    </location>
</feature>
<evidence type="ECO:0000313" key="3">
    <source>
        <dbReference type="EMBL" id="KAJ5541468.1"/>
    </source>
</evidence>
<dbReference type="PANTHER" id="PTHR41813:SF2">
    <property type="entry name" value="REGULATOR PAB1642, PUTATIVE (AFU_ORTHOLOGUE AFUA_3G11955)-RELATED"/>
    <property type="match status" value="1"/>
</dbReference>
<dbReference type="InterPro" id="IPR053261">
    <property type="entry name" value="Polyketide-peptide_reg"/>
</dbReference>
<dbReference type="InterPro" id="IPR004305">
    <property type="entry name" value="Thiaminase-2/PQQC"/>
</dbReference>
<dbReference type="CDD" id="cd19357">
    <property type="entry name" value="TenA_E_At3g16990-like"/>
    <property type="match status" value="1"/>
</dbReference>
<dbReference type="PANTHER" id="PTHR41813">
    <property type="entry name" value="REGULATOR PAB1642, PUTATIVE (AFU_ORTHOLOGUE AFUA_3G11955)-RELATED"/>
    <property type="match status" value="1"/>
</dbReference>
<gene>
    <name evidence="3" type="ORF">N7494_006544</name>
</gene>
<feature type="region of interest" description="Disordered" evidence="1">
    <location>
        <begin position="153"/>
        <end position="195"/>
    </location>
</feature>
<evidence type="ECO:0000313" key="4">
    <source>
        <dbReference type="Proteomes" id="UP001220324"/>
    </source>
</evidence>
<feature type="region of interest" description="Disordered" evidence="1">
    <location>
        <begin position="229"/>
        <end position="258"/>
    </location>
</feature>
<dbReference type="Pfam" id="PF03070">
    <property type="entry name" value="TENA_THI-4"/>
    <property type="match status" value="1"/>
</dbReference>